<dbReference type="EMBL" id="CP036263">
    <property type="protein sequence ID" value="QDT01440.1"/>
    <property type="molecule type" value="Genomic_DNA"/>
</dbReference>
<dbReference type="Pfam" id="PF13181">
    <property type="entry name" value="TPR_8"/>
    <property type="match status" value="2"/>
</dbReference>
<evidence type="ECO:0000256" key="1">
    <source>
        <dbReference type="PROSITE-ProRule" id="PRU00339"/>
    </source>
</evidence>
<dbReference type="InterPro" id="IPR011990">
    <property type="entry name" value="TPR-like_helical_dom_sf"/>
</dbReference>
<dbReference type="InterPro" id="IPR019734">
    <property type="entry name" value="TPR_rpt"/>
</dbReference>
<dbReference type="NCBIfam" id="NF047558">
    <property type="entry name" value="TPR_END_plus"/>
    <property type="match status" value="1"/>
</dbReference>
<protein>
    <submittedName>
        <fullName evidence="2">TPR repeat-containing protein YrrB</fullName>
    </submittedName>
</protein>
<evidence type="ECO:0000313" key="3">
    <source>
        <dbReference type="Proteomes" id="UP000319852"/>
    </source>
</evidence>
<dbReference type="OrthoDB" id="264557at2"/>
<dbReference type="AlphaFoldDB" id="A0A517N2T0"/>
<feature type="repeat" description="TPR" evidence="1">
    <location>
        <begin position="77"/>
        <end position="110"/>
    </location>
</feature>
<dbReference type="SUPFAM" id="SSF48452">
    <property type="entry name" value="TPR-like"/>
    <property type="match status" value="1"/>
</dbReference>
<sequence length="169" mass="19659">MNSYPRDRVERLRREAEGYLELGMPQQSFQALQRHGKLVHGDARVCYLMGESLRELRRHSEAIFPLRRSLELIPDSMHTSLSLAWCYKRVGKLDRAIDALEHAVHLEPGEAILHYNLACYWSLAQNRRRALQHLANALEIDGNFRDMVYDEPDFDPMRADPLFRSLTGV</sequence>
<feature type="repeat" description="TPR" evidence="1">
    <location>
        <begin position="43"/>
        <end position="76"/>
    </location>
</feature>
<gene>
    <name evidence="2" type="primary">yrrB_2</name>
    <name evidence="2" type="ORF">HG15A2_47820</name>
</gene>
<dbReference type="Gene3D" id="1.25.40.10">
    <property type="entry name" value="Tetratricopeptide repeat domain"/>
    <property type="match status" value="1"/>
</dbReference>
<accession>A0A517N2T0</accession>
<evidence type="ECO:0000313" key="2">
    <source>
        <dbReference type="EMBL" id="QDT01440.1"/>
    </source>
</evidence>
<keyword evidence="3" id="KW-1185">Reference proteome</keyword>
<name>A0A517N2T0_9BACT</name>
<reference evidence="2 3" key="1">
    <citation type="submission" date="2019-02" db="EMBL/GenBank/DDBJ databases">
        <title>Deep-cultivation of Planctomycetes and their phenomic and genomic characterization uncovers novel biology.</title>
        <authorList>
            <person name="Wiegand S."/>
            <person name="Jogler M."/>
            <person name="Boedeker C."/>
            <person name="Pinto D."/>
            <person name="Vollmers J."/>
            <person name="Rivas-Marin E."/>
            <person name="Kohn T."/>
            <person name="Peeters S.H."/>
            <person name="Heuer A."/>
            <person name="Rast P."/>
            <person name="Oberbeckmann S."/>
            <person name="Bunk B."/>
            <person name="Jeske O."/>
            <person name="Meyerdierks A."/>
            <person name="Storesund J.E."/>
            <person name="Kallscheuer N."/>
            <person name="Luecker S."/>
            <person name="Lage O.M."/>
            <person name="Pohl T."/>
            <person name="Merkel B.J."/>
            <person name="Hornburger P."/>
            <person name="Mueller R.-W."/>
            <person name="Bruemmer F."/>
            <person name="Labrenz M."/>
            <person name="Spormann A.M."/>
            <person name="Op den Camp H."/>
            <person name="Overmann J."/>
            <person name="Amann R."/>
            <person name="Jetten M.S.M."/>
            <person name="Mascher T."/>
            <person name="Medema M.H."/>
            <person name="Devos D.P."/>
            <person name="Kaster A.-K."/>
            <person name="Ovreas L."/>
            <person name="Rohde M."/>
            <person name="Galperin M.Y."/>
            <person name="Jogler C."/>
        </authorList>
    </citation>
    <scope>NUCLEOTIDE SEQUENCE [LARGE SCALE GENOMIC DNA]</scope>
    <source>
        <strain evidence="2 3">HG15A2</strain>
    </source>
</reference>
<dbReference type="PROSITE" id="PS50005">
    <property type="entry name" value="TPR"/>
    <property type="match status" value="2"/>
</dbReference>
<proteinExistence type="predicted"/>
<dbReference type="Proteomes" id="UP000319852">
    <property type="component" value="Chromosome"/>
</dbReference>
<dbReference type="KEGG" id="amob:HG15A2_47820"/>
<dbReference type="SMART" id="SM00028">
    <property type="entry name" value="TPR"/>
    <property type="match status" value="3"/>
</dbReference>
<organism evidence="2 3">
    <name type="scientific">Adhaeretor mobilis</name>
    <dbReference type="NCBI Taxonomy" id="1930276"/>
    <lineage>
        <taxon>Bacteria</taxon>
        <taxon>Pseudomonadati</taxon>
        <taxon>Planctomycetota</taxon>
        <taxon>Planctomycetia</taxon>
        <taxon>Pirellulales</taxon>
        <taxon>Lacipirellulaceae</taxon>
        <taxon>Adhaeretor</taxon>
    </lineage>
</organism>
<keyword evidence="1" id="KW-0802">TPR repeat</keyword>
<dbReference type="RefSeq" id="WP_145063623.1">
    <property type="nucleotide sequence ID" value="NZ_CP036263.1"/>
</dbReference>